<evidence type="ECO:0000256" key="6">
    <source>
        <dbReference type="ARBA" id="ARBA00022833"/>
    </source>
</evidence>
<feature type="domain" description="FCS-type" evidence="18">
    <location>
        <begin position="1040"/>
        <end position="1075"/>
    </location>
</feature>
<evidence type="ECO:0000256" key="8">
    <source>
        <dbReference type="ARBA" id="ARBA00023015"/>
    </source>
</evidence>
<dbReference type="EMBL" id="CAJDYZ010007587">
    <property type="protein sequence ID" value="CAD1474465.1"/>
    <property type="molecule type" value="Genomic_DNA"/>
</dbReference>
<feature type="repeat" description="MBT" evidence="14">
    <location>
        <begin position="1266"/>
        <end position="1367"/>
    </location>
</feature>
<dbReference type="Pfam" id="PF00536">
    <property type="entry name" value="SAM_1"/>
    <property type="match status" value="1"/>
</dbReference>
<feature type="compositionally biased region" description="Basic residues" evidence="16">
    <location>
        <begin position="1595"/>
        <end position="1608"/>
    </location>
</feature>
<dbReference type="CDD" id="cd20100">
    <property type="entry name" value="MBT_dSfmbt-like_rpt4"/>
    <property type="match status" value="1"/>
</dbReference>
<keyword evidence="7" id="KW-0156">Chromatin regulator</keyword>
<dbReference type="CDD" id="cd09580">
    <property type="entry name" value="SAM_Scm-like-4MBT"/>
    <property type="match status" value="1"/>
</dbReference>
<evidence type="ECO:0000256" key="1">
    <source>
        <dbReference type="ARBA" id="ARBA00004123"/>
    </source>
</evidence>
<keyword evidence="10" id="KW-0804">Transcription</keyword>
<keyword evidence="15" id="KW-0808">Transferase</keyword>
<feature type="repeat" description="MBT" evidence="14">
    <location>
        <begin position="1368"/>
        <end position="1476"/>
    </location>
</feature>
<dbReference type="GO" id="GO:0045892">
    <property type="term" value="P:negative regulation of DNA-templated transcription"/>
    <property type="evidence" value="ECO:0007669"/>
    <property type="project" value="TreeGrafter"/>
</dbReference>
<dbReference type="PANTHER" id="PTHR12247">
    <property type="entry name" value="POLYCOMB GROUP PROTEIN"/>
    <property type="match status" value="1"/>
</dbReference>
<dbReference type="PROSITE" id="PS50105">
    <property type="entry name" value="SAM_DOMAIN"/>
    <property type="match status" value="1"/>
</dbReference>
<keyword evidence="4" id="KW-0677">Repeat</keyword>
<proteinExistence type="predicted"/>
<dbReference type="InterPro" id="IPR013761">
    <property type="entry name" value="SAM/pointed_sf"/>
</dbReference>
<dbReference type="PROSITE" id="PS50005">
    <property type="entry name" value="TPR"/>
    <property type="match status" value="1"/>
</dbReference>
<keyword evidence="6" id="KW-0862">Zinc</keyword>
<accession>A0A6V7H7M6</accession>
<evidence type="ECO:0000256" key="12">
    <source>
        <dbReference type="PROSITE-ProRule" id="PRU00339"/>
    </source>
</evidence>
<evidence type="ECO:0000256" key="5">
    <source>
        <dbReference type="ARBA" id="ARBA00022771"/>
    </source>
</evidence>
<dbReference type="CDD" id="cd02440">
    <property type="entry name" value="AdoMet_MTases"/>
    <property type="match status" value="1"/>
</dbReference>
<dbReference type="Gene3D" id="1.25.40.10">
    <property type="entry name" value="Tetratricopeptide repeat domain"/>
    <property type="match status" value="1"/>
</dbReference>
<sequence>MQRELNEIIEKSLQKAYDHDRTGNVGKAYAYYTVVAELCSQKRPEIEEAFVDVLCQWGIQLAGENRFEDVALCYKHSLDIYPNNPRMLNNFAAHLLRNNDPLEAIKYLKRALRANPNFLPGERNLQNAYSMAVDRWHFPMLNDKHRNMAFQDVIYKRISQGYNTVLDVGTGTGLLSLYAQHAGAKKIYACECSPVMLKIAKKVFETNDAKDIILLPKLSSDLVIPTDIAERVKLVVTETFDAGLFGEHVIPSMISVHSNVLDKNGIVVPMGATLYIAAIECEYIRNKSAVMFDKIKHFCPLNFDNISVLLDEEYYDTENLKNVEVNYIVEPTAFFTINFNNLSDLQQFNTDGIKNIINIMCKRDGTIDGLITWFKLHLDEEITIDTSEKKSCWQAAIFPTTPKSLKKDDVIAIKGEMLKGKLKCSYSSNNSEYDDYDHKLLYRLPKEVITFLNDVEYIKLLTEVTKSLINREIHSILDTSPFPIYGLILLKENKHSKVLYYKNENMMFQRFIKQIAEQNDFEDKLRFVSKYNHINDSLDTIFIHDFDIKGELKDCSDEHNHEFFRCLLKPNGILLPEQIFFVGQLVFSDDLPNMVYVEDKNLQDIPTFAFNASNFEKINQIFDLNSSLYLYEPLSNVNILIEMRENEVAERVINFGKISATNNKLLPNALVCWYKVRLTLNHSYDTKRNGSFMNHTAILLEDELKNSILQGNEVCIKVQQAENIIRRSLMLIILGNASIIFDSINIRLESSATTNSVLVEYLLKKFLCCSIVKNGLKTSPNLLSRLYLYKSPTLVTARLNKASAPSCNGNPVGSGDENPCPGKSIFTYWYSCGRYSINLSNVPALSNIPCTIRILLFSEDPYILPAMYPHGMDICMNSVYASIPGLPELGMVWMGDMMVHGEPTHELMLDPRQGESPFFSHGSNPYEDIRNHQIAPTTMVRYLPPQFSNECSEPDEAMEAVDAQEMQQEYDSQSERQEMTEYLTLEDYMGDEEREQVVNNAATQTTQDNRNRKIKPIKHPGLVLKTPIAYQPHTDLNFIPIRKDGIAVCEKCGAIGVKHAFYTKERRFCSRACARSSEHPAPIADSTYSPSHSIETPTSVNSTSPNESKLMKNISVKEETDIKPFELEKEKVISEPVMPEDLPVRRKRTAEMAGSYDWTPQLVEPGFCAAPAPISEIWDNITVGMKVEVENTDCDEVCEAFPDSFWVATVLRISGYRALLRYEGFGLNADKDFWVSLCSNDIHPVGWCATIGKPLIPPNTIANKYKDWKDFLMRRLTGARTLPTNFYNKVNDSMKSRFRCGLHLEVVDKNRISQVKVATIQKIVGKRLHVRYYDSPPEDNGFWCHEDSPLIHPVGWARRVGQTLDAYPEYLERVSKSKLCEDDATEDLFYVPKNHHVHLGYTFREGMKIEAIDPLNLSAICAATVMQVLKDDYIMIRIDSYDEDASGADWFCYHSCSPCIFPIGFCSQHGLPLTPPKGYDPTTFTWDTYLVETNTTPAPVQLFNREIPQHGFIEGMRLEAADLMDPRLVCVATITRVIGRLLRVHFDGWEDEYDQWLDCQSPDIYPVGWCDLVDHKLEGPRALNKNTSPTVKSPRGLKRKTKRKLKKSSKVFCAKNILPRHSERISMAREREREVEPAQGIKIERERDLESLPEQRNREPEPAEEPAGPDQTLPSPTTGQGQALNDTQSEIQSPPPPKERTATSYINVTSASSKYIPRLADGVQKSSESGDLVPSEWNVFDVAQFLRVNDCATYCDNFSKRKIDGKTLLTLTKDQIIDLTGFKVGPSLKIYDLIQQLKIKVNPAQERLKLGLKKLL</sequence>
<evidence type="ECO:0000256" key="15">
    <source>
        <dbReference type="PROSITE-ProRule" id="PRU01015"/>
    </source>
</evidence>
<feature type="compositionally biased region" description="Polar residues" evidence="16">
    <location>
        <begin position="1672"/>
        <end position="1692"/>
    </location>
</feature>
<evidence type="ECO:0000256" key="2">
    <source>
        <dbReference type="ARBA" id="ARBA00022691"/>
    </source>
</evidence>
<dbReference type="Gene3D" id="1.10.150.50">
    <property type="entry name" value="Transcription Factor, Ets-1"/>
    <property type="match status" value="1"/>
</dbReference>
<keyword evidence="20" id="KW-1185">Reference proteome</keyword>
<comment type="subcellular location">
    <subcellularLocation>
        <location evidence="1">Nucleus</location>
    </subcellularLocation>
</comment>
<dbReference type="InterPro" id="IPR047358">
    <property type="entry name" value="MBT_dSfmbt_rpt1"/>
</dbReference>
<feature type="compositionally biased region" description="Basic and acidic residues" evidence="16">
    <location>
        <begin position="1623"/>
        <end position="1661"/>
    </location>
</feature>
<evidence type="ECO:0000313" key="19">
    <source>
        <dbReference type="EMBL" id="CAD1474465.1"/>
    </source>
</evidence>
<evidence type="ECO:0000256" key="7">
    <source>
        <dbReference type="ARBA" id="ARBA00022853"/>
    </source>
</evidence>
<keyword evidence="11" id="KW-0539">Nucleus</keyword>
<dbReference type="InterPro" id="IPR038603">
    <property type="entry name" value="Znf_FCS_sf"/>
</dbReference>
<evidence type="ECO:0000256" key="4">
    <source>
        <dbReference type="ARBA" id="ARBA00022737"/>
    </source>
</evidence>
<dbReference type="InterPro" id="IPR050548">
    <property type="entry name" value="PcG_chromatin_remod_factors"/>
</dbReference>
<dbReference type="SUPFAM" id="SSF48452">
    <property type="entry name" value="TPR-like"/>
    <property type="match status" value="1"/>
</dbReference>
<dbReference type="InterPro" id="IPR037605">
    <property type="entry name" value="Sfmbt_SAM"/>
</dbReference>
<feature type="domain" description="SAM" evidence="17">
    <location>
        <begin position="1737"/>
        <end position="1800"/>
    </location>
</feature>
<dbReference type="GO" id="GO:0032259">
    <property type="term" value="P:methylation"/>
    <property type="evidence" value="ECO:0007669"/>
    <property type="project" value="UniProtKB-KW"/>
</dbReference>
<dbReference type="InterPro" id="IPR025799">
    <property type="entry name" value="Arg_MeTrfase"/>
</dbReference>
<dbReference type="SUPFAM" id="SSF53335">
    <property type="entry name" value="S-adenosyl-L-methionine-dependent methyltransferases"/>
    <property type="match status" value="1"/>
</dbReference>
<dbReference type="GO" id="GO:0003682">
    <property type="term" value="F:chromatin binding"/>
    <property type="evidence" value="ECO:0007669"/>
    <property type="project" value="TreeGrafter"/>
</dbReference>
<dbReference type="PANTHER" id="PTHR12247:SF104">
    <property type="entry name" value="POLYCOMB PROTEIN SFMBT"/>
    <property type="match status" value="1"/>
</dbReference>
<evidence type="ECO:0008006" key="21">
    <source>
        <dbReference type="Google" id="ProtNLM"/>
    </source>
</evidence>
<keyword evidence="5 13" id="KW-0863">Zinc-finger</keyword>
<dbReference type="InterPro" id="IPR001660">
    <property type="entry name" value="SAM"/>
</dbReference>
<dbReference type="GO" id="GO:0016274">
    <property type="term" value="F:protein-arginine N-methyltransferase activity"/>
    <property type="evidence" value="ECO:0007669"/>
    <property type="project" value="InterPro"/>
</dbReference>
<evidence type="ECO:0000256" key="14">
    <source>
        <dbReference type="PROSITE-ProRule" id="PRU00459"/>
    </source>
</evidence>
<keyword evidence="2 15" id="KW-0949">S-adenosyl-L-methionine</keyword>
<evidence type="ECO:0000256" key="3">
    <source>
        <dbReference type="ARBA" id="ARBA00022723"/>
    </source>
</evidence>
<evidence type="ECO:0000259" key="18">
    <source>
        <dbReference type="PROSITE" id="PS51024"/>
    </source>
</evidence>
<dbReference type="PROSITE" id="PS51024">
    <property type="entry name" value="ZF_FCS"/>
    <property type="match status" value="1"/>
</dbReference>
<dbReference type="GO" id="GO:0008270">
    <property type="term" value="F:zinc ion binding"/>
    <property type="evidence" value="ECO:0007669"/>
    <property type="project" value="UniProtKB-KW"/>
</dbReference>
<dbReference type="Proteomes" id="UP000752696">
    <property type="component" value="Unassembled WGS sequence"/>
</dbReference>
<gene>
    <name evidence="19" type="ORF">MHI_LOCUS467843</name>
</gene>
<evidence type="ECO:0000259" key="17">
    <source>
        <dbReference type="PROSITE" id="PS50105"/>
    </source>
</evidence>
<dbReference type="SUPFAM" id="SSF47769">
    <property type="entry name" value="SAM/Pointed domain"/>
    <property type="match status" value="1"/>
</dbReference>
<name>A0A6V7H7M6_9HYME</name>
<dbReference type="GO" id="GO:0042393">
    <property type="term" value="F:histone binding"/>
    <property type="evidence" value="ECO:0007669"/>
    <property type="project" value="TreeGrafter"/>
</dbReference>
<evidence type="ECO:0000256" key="9">
    <source>
        <dbReference type="ARBA" id="ARBA00023125"/>
    </source>
</evidence>
<dbReference type="InterPro" id="IPR012313">
    <property type="entry name" value="Znf_FCS"/>
</dbReference>
<keyword evidence="15" id="KW-0489">Methyltransferase</keyword>
<keyword evidence="12" id="KW-0802">TPR repeat</keyword>
<keyword evidence="9" id="KW-0238">DNA-binding</keyword>
<dbReference type="SUPFAM" id="SSF63748">
    <property type="entry name" value="Tudor/PWWP/MBT"/>
    <property type="match status" value="4"/>
</dbReference>
<dbReference type="SMART" id="SM00028">
    <property type="entry name" value="TPR"/>
    <property type="match status" value="2"/>
</dbReference>
<comment type="caution">
    <text evidence="19">The sequence shown here is derived from an EMBL/GenBank/DDBJ whole genome shotgun (WGS) entry which is preliminary data.</text>
</comment>
<dbReference type="Gene3D" id="2.70.160.11">
    <property type="entry name" value="Hnrnp arginine n-methyltransferase1"/>
    <property type="match status" value="1"/>
</dbReference>
<feature type="region of interest" description="Disordered" evidence="16">
    <location>
        <begin position="1623"/>
        <end position="1702"/>
    </location>
</feature>
<feature type="repeat" description="MBT" evidence="14">
    <location>
        <begin position="1484"/>
        <end position="1580"/>
    </location>
</feature>
<dbReference type="GO" id="GO:0003677">
    <property type="term" value="F:DNA binding"/>
    <property type="evidence" value="ECO:0007669"/>
    <property type="project" value="UniProtKB-KW"/>
</dbReference>
<dbReference type="SMART" id="SM00454">
    <property type="entry name" value="SAM"/>
    <property type="match status" value="1"/>
</dbReference>
<dbReference type="OrthoDB" id="5800688at2759"/>
<evidence type="ECO:0000256" key="11">
    <source>
        <dbReference type="ARBA" id="ARBA00023242"/>
    </source>
</evidence>
<dbReference type="Gene3D" id="3.30.60.160">
    <property type="match status" value="1"/>
</dbReference>
<protein>
    <recommendedName>
        <fullName evidence="21">SAM domain-containing protein</fullName>
    </recommendedName>
</protein>
<dbReference type="InterPro" id="IPR004092">
    <property type="entry name" value="Mbt"/>
</dbReference>
<feature type="region of interest" description="Disordered" evidence="16">
    <location>
        <begin position="1079"/>
        <end position="1107"/>
    </location>
</feature>
<dbReference type="Pfam" id="PF06325">
    <property type="entry name" value="PrmA"/>
    <property type="match status" value="1"/>
</dbReference>
<reference evidence="19" key="1">
    <citation type="submission" date="2020-07" db="EMBL/GenBank/DDBJ databases">
        <authorList>
            <person name="Nazaruddin N."/>
        </authorList>
    </citation>
    <scope>NUCLEOTIDE SEQUENCE</scope>
</reference>
<evidence type="ECO:0000256" key="16">
    <source>
        <dbReference type="SAM" id="MobiDB-lite"/>
    </source>
</evidence>
<dbReference type="PROSITE" id="PS51678">
    <property type="entry name" value="SAM_MT_PRMT"/>
    <property type="match status" value="1"/>
</dbReference>
<feature type="compositionally biased region" description="Polar residues" evidence="16">
    <location>
        <begin position="1086"/>
        <end position="1107"/>
    </location>
</feature>
<feature type="repeat" description="MBT" evidence="14">
    <location>
        <begin position="1156"/>
        <end position="1258"/>
    </location>
</feature>
<dbReference type="InterPro" id="IPR011990">
    <property type="entry name" value="TPR-like_helical_dom_sf"/>
</dbReference>
<dbReference type="SMART" id="SM00561">
    <property type="entry name" value="MBT"/>
    <property type="match status" value="4"/>
</dbReference>
<dbReference type="Gene3D" id="3.40.50.150">
    <property type="entry name" value="Vaccinia Virus protein VP39"/>
    <property type="match status" value="1"/>
</dbReference>
<dbReference type="CDD" id="cd20119">
    <property type="entry name" value="MBT_dSfmbt_rpt1"/>
    <property type="match status" value="1"/>
</dbReference>
<evidence type="ECO:0000313" key="20">
    <source>
        <dbReference type="Proteomes" id="UP000752696"/>
    </source>
</evidence>
<dbReference type="GO" id="GO:0005634">
    <property type="term" value="C:nucleus"/>
    <property type="evidence" value="ECO:0007669"/>
    <property type="project" value="UniProtKB-SubCell"/>
</dbReference>
<keyword evidence="3" id="KW-0479">Metal-binding</keyword>
<dbReference type="GO" id="GO:0031507">
    <property type="term" value="P:heterochromatin formation"/>
    <property type="evidence" value="ECO:0007669"/>
    <property type="project" value="InterPro"/>
</dbReference>
<dbReference type="Gene3D" id="2.30.30.140">
    <property type="match status" value="4"/>
</dbReference>
<dbReference type="InterPro" id="IPR029063">
    <property type="entry name" value="SAM-dependent_MTases_sf"/>
</dbReference>
<organism evidence="19 20">
    <name type="scientific">Heterotrigona itama</name>
    <dbReference type="NCBI Taxonomy" id="395501"/>
    <lineage>
        <taxon>Eukaryota</taxon>
        <taxon>Metazoa</taxon>
        <taxon>Ecdysozoa</taxon>
        <taxon>Arthropoda</taxon>
        <taxon>Hexapoda</taxon>
        <taxon>Insecta</taxon>
        <taxon>Pterygota</taxon>
        <taxon>Neoptera</taxon>
        <taxon>Endopterygota</taxon>
        <taxon>Hymenoptera</taxon>
        <taxon>Apocrita</taxon>
        <taxon>Aculeata</taxon>
        <taxon>Apoidea</taxon>
        <taxon>Anthophila</taxon>
        <taxon>Apidae</taxon>
        <taxon>Heterotrigona</taxon>
    </lineage>
</organism>
<dbReference type="PROSITE" id="PS51079">
    <property type="entry name" value="MBT"/>
    <property type="match status" value="4"/>
</dbReference>
<dbReference type="InterPro" id="IPR019734">
    <property type="entry name" value="TPR_rpt"/>
</dbReference>
<feature type="region of interest" description="Disordered" evidence="16">
    <location>
        <begin position="1580"/>
        <end position="1608"/>
    </location>
</feature>
<keyword evidence="8" id="KW-0805">Transcription regulation</keyword>
<feature type="repeat" description="TPR" evidence="12">
    <location>
        <begin position="85"/>
        <end position="118"/>
    </location>
</feature>
<evidence type="ECO:0000256" key="13">
    <source>
        <dbReference type="PROSITE-ProRule" id="PRU00367"/>
    </source>
</evidence>
<evidence type="ECO:0000256" key="10">
    <source>
        <dbReference type="ARBA" id="ARBA00023163"/>
    </source>
</evidence>
<dbReference type="Pfam" id="PF02820">
    <property type="entry name" value="MBT"/>
    <property type="match status" value="4"/>
</dbReference>